<accession>A0AAU9CK12</accession>
<reference evidence="2 3" key="1">
    <citation type="submission" date="2021-12" db="EMBL/GenBank/DDBJ databases">
        <title>Genome sequencing of bacteria with rrn-lacking chromosome and rrn-plasmid.</title>
        <authorList>
            <person name="Anda M."/>
            <person name="Iwasaki W."/>
        </authorList>
    </citation>
    <scope>NUCLEOTIDE SEQUENCE [LARGE SCALE GENOMIC DNA]</scope>
    <source>
        <strain evidence="2 3">DSM 100852</strain>
    </source>
</reference>
<dbReference type="RefSeq" id="WP_338392063.1">
    <property type="nucleotide sequence ID" value="NZ_AP025314.1"/>
</dbReference>
<gene>
    <name evidence="2" type="ORF">FUAX_29450</name>
</gene>
<dbReference type="Proteomes" id="UP001348817">
    <property type="component" value="Chromosome"/>
</dbReference>
<feature type="chain" id="PRO_5043672729" description="DUF4302 domain-containing protein" evidence="1">
    <location>
        <begin position="22"/>
        <end position="482"/>
    </location>
</feature>
<dbReference type="KEGG" id="fax:FUAX_29450"/>
<dbReference type="Pfam" id="PF14135">
    <property type="entry name" value="DUF4302"/>
    <property type="match status" value="1"/>
</dbReference>
<organism evidence="2 3">
    <name type="scientific">Fulvitalea axinellae</name>
    <dbReference type="NCBI Taxonomy" id="1182444"/>
    <lineage>
        <taxon>Bacteria</taxon>
        <taxon>Pseudomonadati</taxon>
        <taxon>Bacteroidota</taxon>
        <taxon>Cytophagia</taxon>
        <taxon>Cytophagales</taxon>
        <taxon>Persicobacteraceae</taxon>
        <taxon>Fulvitalea</taxon>
    </lineage>
</organism>
<evidence type="ECO:0000313" key="3">
    <source>
        <dbReference type="Proteomes" id="UP001348817"/>
    </source>
</evidence>
<sequence length="482" mass="53780">MKRIINIWVLVFAVLAFSCQNDDDELFDKTPQQRVGAKLAEYDAALRGAENGWKMVYTPTPDAGAFTILMRFRADGTVSLTADLPGYENGKVSNYRVGSSQLPELVFETHTVFHRLFEFQQSTFGAEYEFYIESTDDNSFNLRSKTDFQGENDTQVKMVPANKEDWDTMTESVKYIEYLSKLPRFSTLTIGEQVYDVSVNHILRLLILNPVISKTVGEGDESKTLRITSGQLVTAPFAVTPTGMEFVGDVKTESEETLIAKGTKINKGAEGELSQKVTDGTNNEIGTFVSSHQPEYGIASNAFSGFDIGAFAELTPERTAEMTDAESMKFVTTRSSSVQITGATGDFEAALASLEAMPNRNFSLMLWNFNNGLNTFHNRIVDPETQALSWQFIGIKYNEEELDLSRLSMSFSGAATLTQANFVASIGFWRAILGPDLSGGPSFTIKFNRRRTYSNAYELYFELIDSNNSANTFEVRALYFFD</sequence>
<keyword evidence="3" id="KW-1185">Reference proteome</keyword>
<name>A0AAU9CK12_9BACT</name>
<dbReference type="InterPro" id="IPR025396">
    <property type="entry name" value="DUF4302"/>
</dbReference>
<protein>
    <recommendedName>
        <fullName evidence="4">DUF4302 domain-containing protein</fullName>
    </recommendedName>
</protein>
<evidence type="ECO:0000256" key="1">
    <source>
        <dbReference type="SAM" id="SignalP"/>
    </source>
</evidence>
<proteinExistence type="predicted"/>
<evidence type="ECO:0008006" key="4">
    <source>
        <dbReference type="Google" id="ProtNLM"/>
    </source>
</evidence>
<dbReference type="AlphaFoldDB" id="A0AAU9CK12"/>
<keyword evidence="1" id="KW-0732">Signal</keyword>
<evidence type="ECO:0000313" key="2">
    <source>
        <dbReference type="EMBL" id="BDD10513.1"/>
    </source>
</evidence>
<feature type="signal peptide" evidence="1">
    <location>
        <begin position="1"/>
        <end position="21"/>
    </location>
</feature>
<dbReference type="PROSITE" id="PS51257">
    <property type="entry name" value="PROKAR_LIPOPROTEIN"/>
    <property type="match status" value="1"/>
</dbReference>
<dbReference type="EMBL" id="AP025314">
    <property type="protein sequence ID" value="BDD10513.1"/>
    <property type="molecule type" value="Genomic_DNA"/>
</dbReference>